<dbReference type="InParanoid" id="A0A4S2N4L4"/>
<feature type="compositionally biased region" description="Basic and acidic residues" evidence="3">
    <location>
        <begin position="603"/>
        <end position="618"/>
    </location>
</feature>
<dbReference type="InterPro" id="IPR051091">
    <property type="entry name" value="O-Glucosyltr/Glycosyltrsf_90"/>
</dbReference>
<feature type="transmembrane region" description="Helical" evidence="4">
    <location>
        <begin position="389"/>
        <end position="408"/>
    </location>
</feature>
<dbReference type="PANTHER" id="PTHR12203">
    <property type="entry name" value="KDEL LYS-ASP-GLU-LEU CONTAINING - RELATED"/>
    <property type="match status" value="1"/>
</dbReference>
<feature type="transmembrane region" description="Helical" evidence="4">
    <location>
        <begin position="289"/>
        <end position="312"/>
    </location>
</feature>
<organism evidence="6 7">
    <name type="scientific">Ascodesmis nigricans</name>
    <dbReference type="NCBI Taxonomy" id="341454"/>
    <lineage>
        <taxon>Eukaryota</taxon>
        <taxon>Fungi</taxon>
        <taxon>Dikarya</taxon>
        <taxon>Ascomycota</taxon>
        <taxon>Pezizomycotina</taxon>
        <taxon>Pezizomycetes</taxon>
        <taxon>Pezizales</taxon>
        <taxon>Ascodesmidaceae</taxon>
        <taxon>Ascodesmis</taxon>
    </lineage>
</organism>
<reference evidence="6 7" key="1">
    <citation type="submission" date="2019-04" db="EMBL/GenBank/DDBJ databases">
        <title>Comparative genomics and transcriptomics to analyze fruiting body development in filamentous ascomycetes.</title>
        <authorList>
            <consortium name="DOE Joint Genome Institute"/>
            <person name="Lutkenhaus R."/>
            <person name="Traeger S."/>
            <person name="Breuer J."/>
            <person name="Kuo A."/>
            <person name="Lipzen A."/>
            <person name="Pangilinan J."/>
            <person name="Dilworth D."/>
            <person name="Sandor L."/>
            <person name="Poggeler S."/>
            <person name="Barry K."/>
            <person name="Grigoriev I.V."/>
            <person name="Nowrousian M."/>
        </authorList>
    </citation>
    <scope>NUCLEOTIDE SEQUENCE [LARGE SCALE GENOMIC DNA]</scope>
    <source>
        <strain evidence="6 7">CBS 389.68</strain>
    </source>
</reference>
<feature type="domain" description="Glycosyl transferase CAP10" evidence="5">
    <location>
        <begin position="682"/>
        <end position="960"/>
    </location>
</feature>
<gene>
    <name evidence="6" type="ORF">EX30DRAFT_369482</name>
</gene>
<dbReference type="OrthoDB" id="541052at2759"/>
<keyword evidence="2" id="KW-0808">Transferase</keyword>
<dbReference type="Proteomes" id="UP000298138">
    <property type="component" value="Unassembled WGS sequence"/>
</dbReference>
<keyword evidence="4" id="KW-0472">Membrane</keyword>
<feature type="transmembrane region" description="Helical" evidence="4">
    <location>
        <begin position="259"/>
        <end position="283"/>
    </location>
</feature>
<feature type="transmembrane region" description="Helical" evidence="4">
    <location>
        <begin position="37"/>
        <end position="54"/>
    </location>
</feature>
<evidence type="ECO:0000259" key="5">
    <source>
        <dbReference type="SMART" id="SM00672"/>
    </source>
</evidence>
<evidence type="ECO:0000256" key="3">
    <source>
        <dbReference type="SAM" id="MobiDB-lite"/>
    </source>
</evidence>
<proteinExistence type="inferred from homology"/>
<comment type="similarity">
    <text evidence="1">Belongs to the glycosyltransferase 90 family.</text>
</comment>
<keyword evidence="4" id="KW-1133">Transmembrane helix</keyword>
<dbReference type="InterPro" id="IPR006598">
    <property type="entry name" value="CAP10"/>
</dbReference>
<dbReference type="SMART" id="SM00672">
    <property type="entry name" value="CAP10"/>
    <property type="match status" value="1"/>
</dbReference>
<evidence type="ECO:0000256" key="4">
    <source>
        <dbReference type="SAM" id="Phobius"/>
    </source>
</evidence>
<keyword evidence="4" id="KW-0812">Transmembrane</keyword>
<protein>
    <recommendedName>
        <fullName evidence="5">Glycosyl transferase CAP10 domain-containing protein</fullName>
    </recommendedName>
</protein>
<dbReference type="GO" id="GO:0016740">
    <property type="term" value="F:transferase activity"/>
    <property type="evidence" value="ECO:0007669"/>
    <property type="project" value="UniProtKB-KW"/>
</dbReference>
<feature type="transmembrane region" description="Helical" evidence="4">
    <location>
        <begin position="183"/>
        <end position="202"/>
    </location>
</feature>
<feature type="transmembrane region" description="Helical" evidence="4">
    <location>
        <begin position="222"/>
        <end position="243"/>
    </location>
</feature>
<evidence type="ECO:0000256" key="2">
    <source>
        <dbReference type="ARBA" id="ARBA00022679"/>
    </source>
</evidence>
<dbReference type="Pfam" id="PF05686">
    <property type="entry name" value="Glyco_transf_90"/>
    <property type="match status" value="1"/>
</dbReference>
<dbReference type="EMBL" id="ML220113">
    <property type="protein sequence ID" value="TGZ84188.1"/>
    <property type="molecule type" value="Genomic_DNA"/>
</dbReference>
<keyword evidence="7" id="KW-1185">Reference proteome</keyword>
<feature type="transmembrane region" description="Helical" evidence="4">
    <location>
        <begin position="350"/>
        <end position="368"/>
    </location>
</feature>
<dbReference type="PANTHER" id="PTHR12203:SF35">
    <property type="entry name" value="PROTEIN O-GLUCOSYLTRANSFERASE 1"/>
    <property type="match status" value="1"/>
</dbReference>
<feature type="transmembrane region" description="Helical" evidence="4">
    <location>
        <begin position="6"/>
        <end position="25"/>
    </location>
</feature>
<name>A0A4S2N4L4_9PEZI</name>
<evidence type="ECO:0000256" key="1">
    <source>
        <dbReference type="ARBA" id="ARBA00010118"/>
    </source>
</evidence>
<evidence type="ECO:0000313" key="7">
    <source>
        <dbReference type="Proteomes" id="UP000298138"/>
    </source>
</evidence>
<feature type="transmembrane region" description="Helical" evidence="4">
    <location>
        <begin position="319"/>
        <end position="338"/>
    </location>
</feature>
<sequence length="975" mass="110324">MALFPIFYLTIFVLATTYISIQAPISFAADLPLHSSILILLVSGITIVACELWKPTYANEQQSSYVAIPMHEIDEDGEERGERNVGERSGSASASYENQHLSVAMTRGLLFVLLGTVVFRVEVGRRVLNGMHCAGRSYEVFVPVALALLDFLLVRKHERLDVNTEDSGSKVIDFARSTQHSKYRFIISSFVLSLCGHLLSIPDSLRSSYICSPVDSAYRGTPFFQVLMAMLEAIIFGMVSLFLDPGPRGLPLAGGKGPLYIGGIMIASALVLLPIAGISLFFVGSTVGLYVWSIVKLSLAACVFVGTGLRVVHHRRTMTAYVIVTFTNLYTSNFIITWNNRQPYPDLPNNYWLFLMTVVILAFGAYLNGQHATVSNGKSVQNNSRLSPCWTPVLILLLLVARCVPWYLKEAATTTHPIEILVQAAETEHKQYVKAAMMGTQTLSEVAKEYHRRYGRPPPPGFDVWHEYAKNRSTLIYHDYDNIYNDLLPYWALSPGELRDRVWEAISQPDLYVGGISVRNGKAEIAGQPKPTHRWNLDGIIKMMEPFVQYLPDMDLAFNLNDEPRVVVPYDSLQAMKQKYTDSLPQMKTWDPKDQKAFSPHFSPERAKTWRPANEKSTRPSRFHGGGFHQSFYDWGSVGCRPDSRARNERHWNPQIHCTDCAAPHRLGAWIKDWALAGDICHQPDLANLHGFFLSPAALDASHDLIPVFSQSKPYGFQDIRYPSPWNYVDKAKYGPDDKHPDVNWDEKEKTLFWRGQTSEGVSRKGEWKGMARQRLVSLTTNTTNSQLVLSSSSPSTYHYTSLSPSTLHALVSPSVRFTPNIVRCDNSDCPNQEKHFGYGNRVDFQDHWRYAFLYDTDGAGFSGRFIPFLRSKSLPFKSALFREWWDGRLTAWMHFVPIDLRMTELWATVAYFAGVGEDGKKAGRVEQGKIIAERGREWVNKVIRKEDMEVYFFRLLLEWGRLTDDARDTLGLVV</sequence>
<accession>A0A4S2N4L4</accession>
<dbReference type="AlphaFoldDB" id="A0A4S2N4L4"/>
<evidence type="ECO:0000313" key="6">
    <source>
        <dbReference type="EMBL" id="TGZ84188.1"/>
    </source>
</evidence>
<feature type="region of interest" description="Disordered" evidence="3">
    <location>
        <begin position="586"/>
        <end position="621"/>
    </location>
</feature>